<dbReference type="InterPro" id="IPR001650">
    <property type="entry name" value="Helicase_C-like"/>
</dbReference>
<keyword evidence="17" id="KW-0175">Coiled coil</keyword>
<dbReference type="InterPro" id="IPR027417">
    <property type="entry name" value="P-loop_NTPase"/>
</dbReference>
<dbReference type="GO" id="GO:0003723">
    <property type="term" value="F:RNA binding"/>
    <property type="evidence" value="ECO:0007669"/>
    <property type="project" value="UniProtKB-KW"/>
</dbReference>
<keyword evidence="6 16" id="KW-0347">Helicase</keyword>
<dbReference type="SUPFAM" id="SSF52540">
    <property type="entry name" value="P-loop containing nucleoside triphosphate hydrolases"/>
    <property type="match status" value="1"/>
</dbReference>
<dbReference type="SMART" id="SM00490">
    <property type="entry name" value="HELICc"/>
    <property type="match status" value="1"/>
</dbReference>
<evidence type="ECO:0000259" key="19">
    <source>
        <dbReference type="PROSITE" id="PS51192"/>
    </source>
</evidence>
<comment type="subcellular location">
    <subcellularLocation>
        <location evidence="1">Nucleus</location>
        <location evidence="1">Nucleolus</location>
    </subcellularLocation>
</comment>
<dbReference type="PROSITE" id="PS51194">
    <property type="entry name" value="HELICASE_CTER"/>
    <property type="match status" value="1"/>
</dbReference>
<dbReference type="PANTHER" id="PTHR47959:SF1">
    <property type="entry name" value="ATP-DEPENDENT RNA HELICASE DBPA"/>
    <property type="match status" value="1"/>
</dbReference>
<dbReference type="GO" id="GO:0005524">
    <property type="term" value="F:ATP binding"/>
    <property type="evidence" value="ECO:0007669"/>
    <property type="project" value="UniProtKB-KW"/>
</dbReference>
<dbReference type="CDD" id="cd17947">
    <property type="entry name" value="DEADc_DDX27"/>
    <property type="match status" value="1"/>
</dbReference>
<feature type="region of interest" description="Disordered" evidence="18">
    <location>
        <begin position="637"/>
        <end position="682"/>
    </location>
</feature>
<dbReference type="InterPro" id="IPR014014">
    <property type="entry name" value="RNA_helicase_DEAD_Q_motif"/>
</dbReference>
<evidence type="ECO:0000256" key="5">
    <source>
        <dbReference type="ARBA" id="ARBA00022801"/>
    </source>
</evidence>
<evidence type="ECO:0000256" key="13">
    <source>
        <dbReference type="ARBA" id="ARBA00044094"/>
    </source>
</evidence>
<dbReference type="PANTHER" id="PTHR47959">
    <property type="entry name" value="ATP-DEPENDENT RNA HELICASE RHLE-RELATED"/>
    <property type="match status" value="1"/>
</dbReference>
<feature type="region of interest" description="Disordered" evidence="18">
    <location>
        <begin position="1"/>
        <end position="73"/>
    </location>
</feature>
<evidence type="ECO:0000256" key="12">
    <source>
        <dbReference type="ARBA" id="ARBA00044078"/>
    </source>
</evidence>
<keyword evidence="3" id="KW-0690">Ribosome biogenesis</keyword>
<dbReference type="GO" id="GO:0005730">
    <property type="term" value="C:nucleolus"/>
    <property type="evidence" value="ECO:0007669"/>
    <property type="project" value="UniProtKB-SubCell"/>
</dbReference>
<dbReference type="Proteomes" id="UP000271241">
    <property type="component" value="Unassembled WGS sequence"/>
</dbReference>
<evidence type="ECO:0000256" key="6">
    <source>
        <dbReference type="ARBA" id="ARBA00022806"/>
    </source>
</evidence>
<evidence type="ECO:0000256" key="2">
    <source>
        <dbReference type="ARBA" id="ARBA00012552"/>
    </source>
</evidence>
<evidence type="ECO:0000256" key="11">
    <source>
        <dbReference type="ARBA" id="ARBA00043999"/>
    </source>
</evidence>
<dbReference type="OrthoDB" id="10259843at2759"/>
<evidence type="ECO:0000256" key="1">
    <source>
        <dbReference type="ARBA" id="ARBA00004604"/>
    </source>
</evidence>
<dbReference type="CDD" id="cd18787">
    <property type="entry name" value="SF2_C_DEAD"/>
    <property type="match status" value="1"/>
</dbReference>
<keyword evidence="8" id="KW-0694">RNA-binding</keyword>
<dbReference type="AlphaFoldDB" id="A0A4P9XS36"/>
<dbReference type="FunFam" id="3.40.50.300:FF:000842">
    <property type="entry name" value="ATP-dependent RNA helicase DRS1"/>
    <property type="match status" value="1"/>
</dbReference>
<evidence type="ECO:0000256" key="7">
    <source>
        <dbReference type="ARBA" id="ARBA00022840"/>
    </source>
</evidence>
<dbReference type="InterPro" id="IPR011545">
    <property type="entry name" value="DEAD/DEAH_box_helicase_dom"/>
</dbReference>
<dbReference type="Pfam" id="PF00270">
    <property type="entry name" value="DEAD"/>
    <property type="match status" value="1"/>
</dbReference>
<protein>
    <recommendedName>
        <fullName evidence="12">ATP-dependent RNA helicase DRS1</fullName>
        <ecNumber evidence="2">3.6.4.13</ecNumber>
    </recommendedName>
    <alternativeName>
        <fullName evidence="13">ATP-dependent RNA helicase drs1</fullName>
    </alternativeName>
</protein>
<keyword evidence="9" id="KW-0539">Nucleus</keyword>
<feature type="domain" description="Helicase ATP-binding" evidence="19">
    <location>
        <begin position="248"/>
        <end position="422"/>
    </location>
</feature>
<evidence type="ECO:0000256" key="18">
    <source>
        <dbReference type="SAM" id="MobiDB-lite"/>
    </source>
</evidence>
<evidence type="ECO:0000259" key="21">
    <source>
        <dbReference type="PROSITE" id="PS51195"/>
    </source>
</evidence>
<dbReference type="Gene3D" id="3.40.50.300">
    <property type="entry name" value="P-loop containing nucleotide triphosphate hydrolases"/>
    <property type="match status" value="2"/>
</dbReference>
<dbReference type="GO" id="GO:0005829">
    <property type="term" value="C:cytosol"/>
    <property type="evidence" value="ECO:0007669"/>
    <property type="project" value="TreeGrafter"/>
</dbReference>
<evidence type="ECO:0000256" key="17">
    <source>
        <dbReference type="SAM" id="Coils"/>
    </source>
</evidence>
<feature type="domain" description="Helicase C-terminal" evidence="20">
    <location>
        <begin position="433"/>
        <end position="614"/>
    </location>
</feature>
<dbReference type="GO" id="GO:0006364">
    <property type="term" value="P:rRNA processing"/>
    <property type="evidence" value="ECO:0007669"/>
    <property type="project" value="UniProtKB-ARBA"/>
</dbReference>
<evidence type="ECO:0000256" key="10">
    <source>
        <dbReference type="ARBA" id="ARBA00043881"/>
    </source>
</evidence>
<evidence type="ECO:0000256" key="3">
    <source>
        <dbReference type="ARBA" id="ARBA00022517"/>
    </source>
</evidence>
<keyword evidence="5 16" id="KW-0378">Hydrolase</keyword>
<comment type="similarity">
    <text evidence="11">Belongs to the DEAD box helicase family. DDX27/DRS1 subfamily.</text>
</comment>
<reference evidence="23" key="1">
    <citation type="journal article" date="2018" name="Nat. Microbiol.">
        <title>Leveraging single-cell genomics to expand the fungal tree of life.</title>
        <authorList>
            <person name="Ahrendt S.R."/>
            <person name="Quandt C.A."/>
            <person name="Ciobanu D."/>
            <person name="Clum A."/>
            <person name="Salamov A."/>
            <person name="Andreopoulos B."/>
            <person name="Cheng J.F."/>
            <person name="Woyke T."/>
            <person name="Pelin A."/>
            <person name="Henrissat B."/>
            <person name="Reynolds N.K."/>
            <person name="Benny G.L."/>
            <person name="Smith M.E."/>
            <person name="James T.Y."/>
            <person name="Grigoriev I.V."/>
        </authorList>
    </citation>
    <scope>NUCLEOTIDE SEQUENCE [LARGE SCALE GENOMIC DNA]</scope>
    <source>
        <strain evidence="23">RSA 1356</strain>
    </source>
</reference>
<dbReference type="GO" id="GO:0016787">
    <property type="term" value="F:hydrolase activity"/>
    <property type="evidence" value="ECO:0007669"/>
    <property type="project" value="UniProtKB-KW"/>
</dbReference>
<dbReference type="PROSITE" id="PS51195">
    <property type="entry name" value="Q_MOTIF"/>
    <property type="match status" value="1"/>
</dbReference>
<dbReference type="PROSITE" id="PS00039">
    <property type="entry name" value="DEAD_ATP_HELICASE"/>
    <property type="match status" value="1"/>
</dbReference>
<feature type="compositionally biased region" description="Acidic residues" evidence="18">
    <location>
        <begin position="144"/>
        <end position="162"/>
    </location>
</feature>
<feature type="compositionally biased region" description="Acidic residues" evidence="18">
    <location>
        <begin position="171"/>
        <end position="193"/>
    </location>
</feature>
<dbReference type="InterPro" id="IPR000629">
    <property type="entry name" value="RNA-helicase_DEAD-box_CS"/>
</dbReference>
<evidence type="ECO:0000256" key="9">
    <source>
        <dbReference type="ARBA" id="ARBA00023242"/>
    </source>
</evidence>
<name>A0A4P9XS36_9FUNG</name>
<dbReference type="GO" id="GO:0003724">
    <property type="term" value="F:RNA helicase activity"/>
    <property type="evidence" value="ECO:0007669"/>
    <property type="project" value="UniProtKB-EC"/>
</dbReference>
<dbReference type="STRING" id="78915.A0A4P9XS36"/>
<evidence type="ECO:0000256" key="4">
    <source>
        <dbReference type="ARBA" id="ARBA00022741"/>
    </source>
</evidence>
<dbReference type="InterPro" id="IPR014001">
    <property type="entry name" value="Helicase_ATP-bd"/>
</dbReference>
<evidence type="ECO:0000256" key="8">
    <source>
        <dbReference type="ARBA" id="ARBA00022884"/>
    </source>
</evidence>
<dbReference type="SMART" id="SM00487">
    <property type="entry name" value="DEXDc"/>
    <property type="match status" value="1"/>
</dbReference>
<gene>
    <name evidence="22" type="ORF">THASP1DRAFT_14959</name>
</gene>
<organism evidence="22 23">
    <name type="scientific">Thamnocephalis sphaerospora</name>
    <dbReference type="NCBI Taxonomy" id="78915"/>
    <lineage>
        <taxon>Eukaryota</taxon>
        <taxon>Fungi</taxon>
        <taxon>Fungi incertae sedis</taxon>
        <taxon>Zoopagomycota</taxon>
        <taxon>Zoopagomycotina</taxon>
        <taxon>Zoopagomycetes</taxon>
        <taxon>Zoopagales</taxon>
        <taxon>Sigmoideomycetaceae</taxon>
        <taxon>Thamnocephalis</taxon>
    </lineage>
</organism>
<keyword evidence="7 16" id="KW-0067">ATP-binding</keyword>
<comment type="catalytic activity">
    <reaction evidence="14">
        <text>ATP + H2O = ADP + phosphate + H(+)</text>
        <dbReference type="Rhea" id="RHEA:13065"/>
        <dbReference type="ChEBI" id="CHEBI:15377"/>
        <dbReference type="ChEBI" id="CHEBI:15378"/>
        <dbReference type="ChEBI" id="CHEBI:30616"/>
        <dbReference type="ChEBI" id="CHEBI:43474"/>
        <dbReference type="ChEBI" id="CHEBI:456216"/>
        <dbReference type="EC" id="3.6.4.13"/>
    </reaction>
</comment>
<accession>A0A4P9XS36</accession>
<dbReference type="PROSITE" id="PS51192">
    <property type="entry name" value="HELICASE_ATP_BIND_1"/>
    <property type="match status" value="1"/>
</dbReference>
<keyword evidence="23" id="KW-1185">Reference proteome</keyword>
<feature type="region of interest" description="Disordered" evidence="18">
    <location>
        <begin position="113"/>
        <end position="194"/>
    </location>
</feature>
<feature type="domain" description="DEAD-box RNA helicase Q" evidence="21">
    <location>
        <begin position="217"/>
        <end position="245"/>
    </location>
</feature>
<dbReference type="EC" id="3.6.4.13" evidence="2"/>
<evidence type="ECO:0000256" key="16">
    <source>
        <dbReference type="RuleBase" id="RU000492"/>
    </source>
</evidence>
<comment type="function">
    <text evidence="10">ATP-binding RNA helicase involved in ribosome assembly.</text>
</comment>
<dbReference type="EMBL" id="KZ992558">
    <property type="protein sequence ID" value="RKP08923.1"/>
    <property type="molecule type" value="Genomic_DNA"/>
</dbReference>
<feature type="coiled-coil region" evidence="17">
    <location>
        <begin position="596"/>
        <end position="636"/>
    </location>
</feature>
<sequence>MPSDFVMTIDDDHVPELDVDDAISDSELLPAPSSNSAEHKGRKSKGKKSSGAEKNDAAGALNPEFTFDDAGEMSSGRNIWDFKAARAALKAQNKYTTIDEFIEKKRKAIKLAEINKRKAASADAASRGQGDKDKHEDAASGEEGTGDEMEQDSNDQEEDEATCPDGSNAMDDSDDGDSDEEEEEEENVDDDAIDALKDRRKRAYFAPDEDTPDTVAETFATMNLSRPILKALTQVGFTQPTLIQAKSIPVALLGKDICGGAVTGSGKTAAFIIPILERLIYRPRTRAATRVLILCPTRELAIQCHSVATKLSAFTDVQFCLCVGGLSLKVQETELRQKPDVVIATPGRLIDHVRNSQSFNLDSVEILVMDEADRMLDDGFKEELTEIINSCPRSRQTMLFSATMTDNVDELVRLSLNRPVRLLIDSTKSTVGTLIQEFIRVRKHREDDRAAIVASLCMRNFKHRCIIFFRSKASAHEMKIMFGLLGMRAAELHGNLSQEQRLAALESFRDGEVDFLLATDLAARGIDIKGIETVINYNMPVSYAQYLHRIGRTARAGQSGRAITLAGEDDRKVLRDAIKNAPAATIKHRVIPPEVVARYKRRVAELEPQVEEVMKEEKEDRLLKQAEMEMTRAQNMLTHQDEIYSRPARTWFQSGKEKKASKGRYRRTRCTSAGQARDRSSD</sequence>
<dbReference type="Pfam" id="PF00271">
    <property type="entry name" value="Helicase_C"/>
    <property type="match status" value="1"/>
</dbReference>
<feature type="short sequence motif" description="Q motif" evidence="15">
    <location>
        <begin position="217"/>
        <end position="245"/>
    </location>
</feature>
<dbReference type="InterPro" id="IPR050079">
    <property type="entry name" value="DEAD_box_RNA_helicase"/>
</dbReference>
<keyword evidence="4 16" id="KW-0547">Nucleotide-binding</keyword>
<evidence type="ECO:0000313" key="23">
    <source>
        <dbReference type="Proteomes" id="UP000271241"/>
    </source>
</evidence>
<evidence type="ECO:0000256" key="15">
    <source>
        <dbReference type="PROSITE-ProRule" id="PRU00552"/>
    </source>
</evidence>
<proteinExistence type="inferred from homology"/>
<evidence type="ECO:0000256" key="14">
    <source>
        <dbReference type="ARBA" id="ARBA00047984"/>
    </source>
</evidence>
<evidence type="ECO:0000259" key="20">
    <source>
        <dbReference type="PROSITE" id="PS51194"/>
    </source>
</evidence>
<evidence type="ECO:0000313" key="22">
    <source>
        <dbReference type="EMBL" id="RKP08923.1"/>
    </source>
</evidence>
<feature type="compositionally biased region" description="Basic and acidic residues" evidence="18">
    <location>
        <begin position="129"/>
        <end position="138"/>
    </location>
</feature>